<protein>
    <submittedName>
        <fullName evidence="2">Uncharacterized protein</fullName>
    </submittedName>
</protein>
<comment type="caution">
    <text evidence="2">The sequence shown here is derived from an EMBL/GenBank/DDBJ whole genome shotgun (WGS) entry which is preliminary data.</text>
</comment>
<evidence type="ECO:0000256" key="1">
    <source>
        <dbReference type="SAM" id="MobiDB-lite"/>
    </source>
</evidence>
<feature type="region of interest" description="Disordered" evidence="1">
    <location>
        <begin position="1"/>
        <end position="38"/>
    </location>
</feature>
<gene>
    <name evidence="2" type="ORF">TSG867_LOCUS12226</name>
</gene>
<dbReference type="Proteomes" id="UP000663862">
    <property type="component" value="Unassembled WGS sequence"/>
</dbReference>
<feature type="non-terminal residue" evidence="2">
    <location>
        <position position="1"/>
    </location>
</feature>
<organism evidence="2 3">
    <name type="scientific">Rotaria socialis</name>
    <dbReference type="NCBI Taxonomy" id="392032"/>
    <lineage>
        <taxon>Eukaryota</taxon>
        <taxon>Metazoa</taxon>
        <taxon>Spiralia</taxon>
        <taxon>Gnathifera</taxon>
        <taxon>Rotifera</taxon>
        <taxon>Eurotatoria</taxon>
        <taxon>Bdelloidea</taxon>
        <taxon>Philodinida</taxon>
        <taxon>Philodinidae</taxon>
        <taxon>Rotaria</taxon>
    </lineage>
</organism>
<dbReference type="AlphaFoldDB" id="A0A820NKJ0"/>
<dbReference type="EMBL" id="CAJOBQ010000611">
    <property type="protein sequence ID" value="CAF4390296.1"/>
    <property type="molecule type" value="Genomic_DNA"/>
</dbReference>
<accession>A0A820NKJ0</accession>
<proteinExistence type="predicted"/>
<sequence>HNVDYTSSARSSPLRFASSPTRKRVASPSPPRSRSPNRYLRSRDRFIRPMDKIDLGDNRQRADKLLADFEDILLQINADFHSKEENLHTPTPTGVQIENLPTDFTYNRILTSIRRKIDTLNQFIHQIKQELGAYVIQDFNNDPMVVDIMNKWSHIQSLTNEKDDQLNQNRQRWKLFKRQLENLELLSEQFTSSEHSLSRSMHSKADVKERLDEIEVLLRSTIELSHEFNDNSNIWILFEHRLQLIKDKFQYSHTRSSSPTRESKINSDTKNELLEINSQVDHLETLAHSLEPIDNNEMNQNINRTKLHHFIRIHDDLEILNERLININKNSLSIVSSDQMRQINDMKLIFDRLNSIKRIVKLHLDQLEKLLARNEINLSQMRSSNNNFQRLYQ</sequence>
<name>A0A820NKJ0_9BILA</name>
<evidence type="ECO:0000313" key="3">
    <source>
        <dbReference type="Proteomes" id="UP000663862"/>
    </source>
</evidence>
<reference evidence="2" key="1">
    <citation type="submission" date="2021-02" db="EMBL/GenBank/DDBJ databases">
        <authorList>
            <person name="Nowell W R."/>
        </authorList>
    </citation>
    <scope>NUCLEOTIDE SEQUENCE</scope>
</reference>
<feature type="compositionally biased region" description="Polar residues" evidence="1">
    <location>
        <begin position="1"/>
        <end position="11"/>
    </location>
</feature>
<evidence type="ECO:0000313" key="2">
    <source>
        <dbReference type="EMBL" id="CAF4390296.1"/>
    </source>
</evidence>